<dbReference type="KEGG" id="vvy:VV1372"/>
<name>Q7MLQ5_VIBVY</name>
<dbReference type="AlphaFoldDB" id="Q7MLQ5"/>
<dbReference type="HOGENOM" id="CLU_3334773_0_0_6"/>
<evidence type="ECO:0000313" key="1">
    <source>
        <dbReference type="EMBL" id="BAC94136.1"/>
    </source>
</evidence>
<dbReference type="EMBL" id="BA000037">
    <property type="protein sequence ID" value="BAC94136.1"/>
    <property type="molecule type" value="Genomic_DNA"/>
</dbReference>
<reference evidence="1 2" key="1">
    <citation type="journal article" date="2003" name="Genome Res.">
        <title>Comparative genome analysis of Vibrio vulnificus, a marine pathogen.</title>
        <authorList>
            <person name="Chen C.Y."/>
            <person name="Wu K.M."/>
            <person name="Chang Y.C."/>
            <person name="Chang C.H."/>
            <person name="Tsai H.C."/>
            <person name="Liao T.L."/>
            <person name="Liu Y.M."/>
            <person name="Chen H.J."/>
            <person name="Shen A.B."/>
            <person name="Li J.C."/>
            <person name="Su T.L."/>
            <person name="Shao C.P."/>
            <person name="Lee C.T."/>
            <person name="Hor L.I."/>
            <person name="Tsai S.F."/>
        </authorList>
    </citation>
    <scope>NUCLEOTIDE SEQUENCE [LARGE SCALE GENOMIC DNA]</scope>
    <source>
        <strain evidence="1 2">YJ016</strain>
    </source>
</reference>
<organism evidence="1 2">
    <name type="scientific">Vibrio vulnificus (strain YJ016)</name>
    <dbReference type="NCBI Taxonomy" id="196600"/>
    <lineage>
        <taxon>Bacteria</taxon>
        <taxon>Pseudomonadati</taxon>
        <taxon>Pseudomonadota</taxon>
        <taxon>Gammaproteobacteria</taxon>
        <taxon>Vibrionales</taxon>
        <taxon>Vibrionaceae</taxon>
        <taxon>Vibrio</taxon>
    </lineage>
</organism>
<sequence length="44" mass="5505">MPIKHPMERKNMEYSQQYHDELEQDCREWLIDKPFELPPQPTEF</sequence>
<proteinExistence type="predicted"/>
<evidence type="ECO:0000313" key="2">
    <source>
        <dbReference type="Proteomes" id="UP000002675"/>
    </source>
</evidence>
<protein>
    <submittedName>
        <fullName evidence="1">Uncharacterized protein</fullName>
    </submittedName>
</protein>
<dbReference type="Proteomes" id="UP000002675">
    <property type="component" value="Chromosome I"/>
</dbReference>
<accession>Q7MLQ5</accession>
<gene>
    <name evidence="1" type="ordered locus">VV1372</name>
</gene>